<reference evidence="9 10" key="1">
    <citation type="submission" date="2021-07" db="EMBL/GenBank/DDBJ databases">
        <authorList>
            <person name="Kim M.K."/>
        </authorList>
    </citation>
    <scope>NUCLEOTIDE SEQUENCE [LARGE SCALE GENOMIC DNA]</scope>
    <source>
        <strain evidence="9 10">HLY7-15</strain>
    </source>
</reference>
<dbReference type="RefSeq" id="WP_199109662.1">
    <property type="nucleotide sequence ID" value="NZ_JAHWXQ010000002.1"/>
</dbReference>
<dbReference type="InterPro" id="IPR045863">
    <property type="entry name" value="CorA_TM1_TM2"/>
</dbReference>
<evidence type="ECO:0000256" key="5">
    <source>
        <dbReference type="ARBA" id="ARBA00022692"/>
    </source>
</evidence>
<keyword evidence="5 8" id="KW-0812">Transmembrane</keyword>
<proteinExistence type="inferred from homology"/>
<evidence type="ECO:0000256" key="8">
    <source>
        <dbReference type="SAM" id="Phobius"/>
    </source>
</evidence>
<dbReference type="PANTHER" id="PTHR46494">
    <property type="entry name" value="CORA FAMILY METAL ION TRANSPORTER (EUROFUNG)"/>
    <property type="match status" value="1"/>
</dbReference>
<comment type="similarity">
    <text evidence="2">Belongs to the CorA metal ion transporter (MIT) (TC 1.A.35) family.</text>
</comment>
<dbReference type="InterPro" id="IPR045861">
    <property type="entry name" value="CorA_cytoplasmic_dom"/>
</dbReference>
<keyword evidence="7 8" id="KW-0472">Membrane</keyword>
<dbReference type="CDD" id="cd12832">
    <property type="entry name" value="TmCorA-like_u3"/>
    <property type="match status" value="1"/>
</dbReference>
<accession>A0ABS6XAX4</accession>
<keyword evidence="10" id="KW-1185">Reference proteome</keyword>
<dbReference type="Pfam" id="PF01544">
    <property type="entry name" value="CorA"/>
    <property type="match status" value="1"/>
</dbReference>
<evidence type="ECO:0000313" key="10">
    <source>
        <dbReference type="Proteomes" id="UP000774935"/>
    </source>
</evidence>
<evidence type="ECO:0000256" key="1">
    <source>
        <dbReference type="ARBA" id="ARBA00004651"/>
    </source>
</evidence>
<feature type="transmembrane region" description="Helical" evidence="8">
    <location>
        <begin position="242"/>
        <end position="262"/>
    </location>
</feature>
<dbReference type="EMBL" id="JAHWXQ010000002">
    <property type="protein sequence ID" value="MBW3365144.1"/>
    <property type="molecule type" value="Genomic_DNA"/>
</dbReference>
<name>A0ABS6XAX4_9BACT</name>
<keyword evidence="4" id="KW-1003">Cell membrane</keyword>
<evidence type="ECO:0000313" key="9">
    <source>
        <dbReference type="EMBL" id="MBW3365144.1"/>
    </source>
</evidence>
<dbReference type="Gene3D" id="3.30.460.20">
    <property type="entry name" value="CorA soluble domain-like"/>
    <property type="match status" value="1"/>
</dbReference>
<keyword evidence="3" id="KW-0813">Transport</keyword>
<dbReference type="Proteomes" id="UP000774935">
    <property type="component" value="Unassembled WGS sequence"/>
</dbReference>
<evidence type="ECO:0000256" key="7">
    <source>
        <dbReference type="ARBA" id="ARBA00023136"/>
    </source>
</evidence>
<dbReference type="Gene3D" id="1.20.58.340">
    <property type="entry name" value="Magnesium transport protein CorA, transmembrane region"/>
    <property type="match status" value="2"/>
</dbReference>
<feature type="transmembrane region" description="Helical" evidence="8">
    <location>
        <begin position="274"/>
        <end position="294"/>
    </location>
</feature>
<comment type="caution">
    <text evidence="9">The sequence shown here is derived from an EMBL/GenBank/DDBJ whole genome shotgun (WGS) entry which is preliminary data.</text>
</comment>
<keyword evidence="6 8" id="KW-1133">Transmembrane helix</keyword>
<dbReference type="SUPFAM" id="SSF144083">
    <property type="entry name" value="Magnesium transport protein CorA, transmembrane region"/>
    <property type="match status" value="1"/>
</dbReference>
<protein>
    <submittedName>
        <fullName evidence="9">Magnesium transporter CorA</fullName>
    </submittedName>
</protein>
<gene>
    <name evidence="9" type="ORF">KYK27_08820</name>
</gene>
<evidence type="ECO:0000256" key="4">
    <source>
        <dbReference type="ARBA" id="ARBA00022475"/>
    </source>
</evidence>
<organism evidence="9 10">
    <name type="scientific">Pontibacter populi</name>
    <dbReference type="NCBI Taxonomy" id="890055"/>
    <lineage>
        <taxon>Bacteria</taxon>
        <taxon>Pseudomonadati</taxon>
        <taxon>Bacteroidota</taxon>
        <taxon>Cytophagia</taxon>
        <taxon>Cytophagales</taxon>
        <taxon>Hymenobacteraceae</taxon>
        <taxon>Pontibacter</taxon>
    </lineage>
</organism>
<evidence type="ECO:0000256" key="2">
    <source>
        <dbReference type="ARBA" id="ARBA00009765"/>
    </source>
</evidence>
<evidence type="ECO:0000256" key="3">
    <source>
        <dbReference type="ARBA" id="ARBA00022448"/>
    </source>
</evidence>
<dbReference type="PANTHER" id="PTHR46494:SF1">
    <property type="entry name" value="CORA FAMILY METAL ION TRANSPORTER (EUROFUNG)"/>
    <property type="match status" value="1"/>
</dbReference>
<comment type="subcellular location">
    <subcellularLocation>
        <location evidence="1">Cell membrane</location>
        <topology evidence="1">Multi-pass membrane protein</topology>
    </subcellularLocation>
</comment>
<sequence>MQQTLFSSAEYGWEWIDIENPNAEELQKLADEYGLHPASVRDCLQPEHLPKYEIANNIVFIITRIYDTKAHREADTIQELTNKLSIFYHENFVITIHRYPVAFISEVKEKYIDTNLIKTSSGLLTRLVRSALRTFDDPADKLANDLDYYETKTFLQSKPVSLTKGLYHLKRKVGVSKRILKLSEVILDNLKLLHLSPTEMQDMQDLYVHMVTLYDELNDSTNHLVNTYISLSSQKTNDVMRVLTIFSVFFMPLTFIVGIYGMNFEFMPELHSAYGYPLVLISMALITLVVYVWFRRKGWL</sequence>
<dbReference type="SUPFAM" id="SSF143865">
    <property type="entry name" value="CorA soluble domain-like"/>
    <property type="match status" value="1"/>
</dbReference>
<evidence type="ECO:0000256" key="6">
    <source>
        <dbReference type="ARBA" id="ARBA00022989"/>
    </source>
</evidence>
<dbReference type="InterPro" id="IPR002523">
    <property type="entry name" value="MgTranspt_CorA/ZnTranspt_ZntB"/>
</dbReference>